<evidence type="ECO:0000313" key="3">
    <source>
        <dbReference type="EMBL" id="ASE99890.1"/>
    </source>
</evidence>
<protein>
    <submittedName>
        <fullName evidence="3">Uncharacterized protein</fullName>
    </submittedName>
</protein>
<keyword evidence="1" id="KW-0175">Coiled coil</keyword>
<evidence type="ECO:0000256" key="1">
    <source>
        <dbReference type="SAM" id="Coils"/>
    </source>
</evidence>
<keyword evidence="2" id="KW-0472">Membrane</keyword>
<dbReference type="EMBL" id="KY052802">
    <property type="protein sequence ID" value="ASE99890.1"/>
    <property type="molecule type" value="Genomic_DNA"/>
</dbReference>
<keyword evidence="2" id="KW-0812">Transmembrane</keyword>
<feature type="transmembrane region" description="Helical" evidence="2">
    <location>
        <begin position="6"/>
        <end position="24"/>
    </location>
</feature>
<proteinExistence type="predicted"/>
<reference evidence="3" key="1">
    <citation type="submission" date="2016-10" db="EMBL/GenBank/DDBJ databases">
        <authorList>
            <person name="Varghese N."/>
        </authorList>
    </citation>
    <scope>NUCLEOTIDE SEQUENCE</scope>
</reference>
<reference evidence="3" key="2">
    <citation type="journal article" date="2017" name="Nat. Commun.">
        <title>Single-virus genomics reveals hidden cosmopolitan and abundant viruses.</title>
        <authorList>
            <person name="Martinez-Hernandez F."/>
            <person name="Fornas O."/>
            <person name="Lluesma Gomez M."/>
            <person name="Bolduc B."/>
            <person name="de la Cruz Pena M.J."/>
            <person name="Martinez J.M."/>
            <person name="Anton J."/>
            <person name="Gasol J.M."/>
            <person name="Rosselli R."/>
            <person name="Rodriguez-Valera F."/>
            <person name="Sullivan M.B."/>
            <person name="Acinas S.G."/>
            <person name="Martinez-Garcia M."/>
        </authorList>
    </citation>
    <scope>NUCLEOTIDE SEQUENCE</scope>
</reference>
<feature type="coiled-coil region" evidence="1">
    <location>
        <begin position="24"/>
        <end position="68"/>
    </location>
</feature>
<sequence length="77" mass="9274">MEIDAMLFWNIILTMIVVPFGWAFNKMFQEVKRLQILLNKTREEYARKDDVKEDMHDLMDAIKRLEDKLDKILMGAR</sequence>
<name>A0A218MKT6_9VIRU</name>
<keyword evidence="2" id="KW-1133">Transmembrane helix</keyword>
<accession>A0A218MKT6</accession>
<organism evidence="3">
    <name type="scientific">uncultured virus</name>
    <dbReference type="NCBI Taxonomy" id="340016"/>
    <lineage>
        <taxon>Viruses</taxon>
        <taxon>environmental samples</taxon>
    </lineage>
</organism>
<evidence type="ECO:0000256" key="2">
    <source>
        <dbReference type="SAM" id="Phobius"/>
    </source>
</evidence>